<comment type="caution">
    <text evidence="1">The sequence shown here is derived from an EMBL/GenBank/DDBJ whole genome shotgun (WGS) entry which is preliminary data.</text>
</comment>
<sequence>MEDFSRFGGVSEDWNIFIAANPRPQIPPDVTPAQLQHMTNVGRESNSREILSTITTEIKTRDFTYASTDEQSIPLRMYTPFNNTK</sequence>
<organism evidence="1 2">
    <name type="scientific">Cadophora malorum</name>
    <dbReference type="NCBI Taxonomy" id="108018"/>
    <lineage>
        <taxon>Eukaryota</taxon>
        <taxon>Fungi</taxon>
        <taxon>Dikarya</taxon>
        <taxon>Ascomycota</taxon>
        <taxon>Pezizomycotina</taxon>
        <taxon>Leotiomycetes</taxon>
        <taxon>Helotiales</taxon>
        <taxon>Ploettnerulaceae</taxon>
        <taxon>Cadophora</taxon>
    </lineage>
</organism>
<proteinExistence type="predicted"/>
<protein>
    <submittedName>
        <fullName evidence="1">Uncharacterized protein</fullName>
    </submittedName>
</protein>
<evidence type="ECO:0000313" key="2">
    <source>
        <dbReference type="Proteomes" id="UP000664132"/>
    </source>
</evidence>
<name>A0A8H8BVS8_9HELO</name>
<reference evidence="1" key="1">
    <citation type="submission" date="2021-02" db="EMBL/GenBank/DDBJ databases">
        <title>Genome sequence Cadophora malorum strain M34.</title>
        <authorList>
            <person name="Stefanovic E."/>
            <person name="Vu D."/>
            <person name="Scully C."/>
            <person name="Dijksterhuis J."/>
            <person name="Roader J."/>
            <person name="Houbraken J."/>
        </authorList>
    </citation>
    <scope>NUCLEOTIDE SEQUENCE</scope>
    <source>
        <strain evidence="1">M34</strain>
    </source>
</reference>
<dbReference type="EMBL" id="JAFJYH010000008">
    <property type="protein sequence ID" value="KAG4425707.1"/>
    <property type="molecule type" value="Genomic_DNA"/>
</dbReference>
<dbReference type="Proteomes" id="UP000664132">
    <property type="component" value="Unassembled WGS sequence"/>
</dbReference>
<keyword evidence="2" id="KW-1185">Reference proteome</keyword>
<evidence type="ECO:0000313" key="1">
    <source>
        <dbReference type="EMBL" id="KAG4425707.1"/>
    </source>
</evidence>
<accession>A0A8H8BVS8</accession>
<dbReference type="AlphaFoldDB" id="A0A8H8BVS8"/>
<gene>
    <name evidence="1" type="ORF">IFR04_001169</name>
</gene>